<feature type="domain" description="HipA N-terminal subdomain 1" evidence="5">
    <location>
        <begin position="3"/>
        <end position="96"/>
    </location>
</feature>
<dbReference type="EC" id="2.7.11.1" evidence="8"/>
<dbReference type="PANTHER" id="PTHR37419">
    <property type="entry name" value="SERINE/THREONINE-PROTEIN KINASE TOXIN HIPA"/>
    <property type="match status" value="1"/>
</dbReference>
<dbReference type="Proteomes" id="UP000250358">
    <property type="component" value="Unassembled WGS sequence"/>
</dbReference>
<organism evidence="8 9">
    <name type="scientific">Brevundimonas diminuta</name>
    <name type="common">Pseudomonas diminuta</name>
    <dbReference type="NCBI Taxonomy" id="293"/>
    <lineage>
        <taxon>Bacteria</taxon>
        <taxon>Pseudomonadati</taxon>
        <taxon>Pseudomonadota</taxon>
        <taxon>Alphaproteobacteria</taxon>
        <taxon>Caulobacterales</taxon>
        <taxon>Caulobacteraceae</taxon>
        <taxon>Brevundimonas</taxon>
    </lineage>
</organism>
<keyword evidence="2 8" id="KW-0808">Transferase</keyword>
<dbReference type="Pfam" id="PF07804">
    <property type="entry name" value="HipA_C"/>
    <property type="match status" value="1"/>
</dbReference>
<dbReference type="Gene3D" id="1.10.1070.20">
    <property type="match status" value="1"/>
</dbReference>
<accession>A0A246K7B0</accession>
<evidence type="ECO:0000313" key="6">
    <source>
        <dbReference type="EMBL" id="QAT15223.1"/>
    </source>
</evidence>
<comment type="similarity">
    <text evidence="1">Belongs to the HipA Ser/Thr kinase family.</text>
</comment>
<reference evidence="8 9" key="1">
    <citation type="submission" date="2018-06" db="EMBL/GenBank/DDBJ databases">
        <authorList>
            <consortium name="Pathogen Informatics"/>
            <person name="Doyle S."/>
        </authorList>
    </citation>
    <scope>NUCLEOTIDE SEQUENCE [LARGE SCALE GENOMIC DNA]</scope>
    <source>
        <strain evidence="8 9">NCTC11165</strain>
    </source>
</reference>
<reference evidence="6 10" key="2">
    <citation type="submission" date="2019-01" db="EMBL/GenBank/DDBJ databases">
        <title>Brevundimonas diminuta Genome sequencing and assembly.</title>
        <authorList>
            <person name="Chen H."/>
        </authorList>
    </citation>
    <scope>NUCLEOTIDE SEQUENCE [LARGE SCALE GENOMIC DNA]</scope>
    <source>
        <strain evidence="6">ATCC</strain>
        <strain evidence="10">ATCC(B) 19146</strain>
    </source>
</reference>
<keyword evidence="11" id="KW-1185">Reference proteome</keyword>
<evidence type="ECO:0000313" key="9">
    <source>
        <dbReference type="Proteomes" id="UP000250358"/>
    </source>
</evidence>
<evidence type="ECO:0000256" key="3">
    <source>
        <dbReference type="ARBA" id="ARBA00022777"/>
    </source>
</evidence>
<evidence type="ECO:0000313" key="11">
    <source>
        <dbReference type="Proteomes" id="UP000596117"/>
    </source>
</evidence>
<evidence type="ECO:0000259" key="5">
    <source>
        <dbReference type="Pfam" id="PF13657"/>
    </source>
</evidence>
<evidence type="ECO:0000313" key="8">
    <source>
        <dbReference type="EMBL" id="SPU46204.1"/>
    </source>
</evidence>
<dbReference type="InterPro" id="IPR017508">
    <property type="entry name" value="HipA_N1"/>
</dbReference>
<evidence type="ECO:0000256" key="2">
    <source>
        <dbReference type="ARBA" id="ARBA00022679"/>
    </source>
</evidence>
<dbReference type="Pfam" id="PF13657">
    <property type="entry name" value="Couple_hipA"/>
    <property type="match status" value="1"/>
</dbReference>
<evidence type="ECO:0000259" key="4">
    <source>
        <dbReference type="Pfam" id="PF07804"/>
    </source>
</evidence>
<dbReference type="EMBL" id="UAQM01000030">
    <property type="protein sequence ID" value="SPU46204.1"/>
    <property type="molecule type" value="Genomic_DNA"/>
</dbReference>
<evidence type="ECO:0000313" key="10">
    <source>
        <dbReference type="Proteomes" id="UP000287388"/>
    </source>
</evidence>
<protein>
    <submittedName>
        <fullName evidence="8">Serine/threonine-protein kinase HipA</fullName>
        <ecNumber evidence="8">2.7.11.1</ecNumber>
    </submittedName>
    <submittedName>
        <fullName evidence="6">Type II toxin-antitoxin system HipA family toxin</fullName>
    </submittedName>
</protein>
<dbReference type="EMBL" id="CP066026">
    <property type="protein sequence ID" value="QQB87394.1"/>
    <property type="molecule type" value="Genomic_DNA"/>
</dbReference>
<dbReference type="Proteomes" id="UP000287388">
    <property type="component" value="Chromosome"/>
</dbReference>
<dbReference type="NCBIfam" id="TIGR03071">
    <property type="entry name" value="couple_hipA"/>
    <property type="match status" value="1"/>
</dbReference>
<dbReference type="GO" id="GO:0005829">
    <property type="term" value="C:cytosol"/>
    <property type="evidence" value="ECO:0007669"/>
    <property type="project" value="TreeGrafter"/>
</dbReference>
<dbReference type="InterPro" id="IPR052028">
    <property type="entry name" value="HipA_Ser/Thr_kinase"/>
</dbReference>
<dbReference type="KEGG" id="bdm:EQG53_13180"/>
<dbReference type="CDD" id="cd17793">
    <property type="entry name" value="HipA"/>
    <property type="match status" value="1"/>
</dbReference>
<dbReference type="RefSeq" id="WP_003165175.1">
    <property type="nucleotide sequence ID" value="NZ_BJNC01000009.1"/>
</dbReference>
<dbReference type="GeneID" id="56576794"/>
<evidence type="ECO:0000256" key="1">
    <source>
        <dbReference type="ARBA" id="ARBA00010164"/>
    </source>
</evidence>
<dbReference type="PANTHER" id="PTHR37419:SF1">
    <property type="entry name" value="SERINE_THREONINE-PROTEIN KINASE TOXIN HIPA"/>
    <property type="match status" value="1"/>
</dbReference>
<name>A0A246K7B0_BREDI</name>
<keyword evidence="3 8" id="KW-0418">Kinase</keyword>
<dbReference type="GO" id="GO:0004674">
    <property type="term" value="F:protein serine/threonine kinase activity"/>
    <property type="evidence" value="ECO:0007669"/>
    <property type="project" value="UniProtKB-EC"/>
</dbReference>
<dbReference type="Proteomes" id="UP000596117">
    <property type="component" value="Chromosome"/>
</dbReference>
<evidence type="ECO:0000313" key="7">
    <source>
        <dbReference type="EMBL" id="QQB87394.1"/>
    </source>
</evidence>
<feature type="domain" description="HipA-like C-terminal" evidence="4">
    <location>
        <begin position="137"/>
        <end position="370"/>
    </location>
</feature>
<sequence length="416" mass="44987">MLTIYNENEEVGHVEDDGGFVYSQTWRGRRGAFPLSVTMPLAEREVEPSVFLTWAANLLPEADQLVMVGRSLGVSPGDTIGLLERIGRDTAGALSFGAPGGRTRSGWAPIARDQDLERIIDELPRKPFLAGDDGVSMSLAGVQSKIAVGRDEQGRLYIPVDGAPSTHILKPDSDRLLGSVPNEAFCLTLARRCGLRVPSVTTGRAGGRSYLLIERYDRRAIGDEWRRLHQEDFCQALGLPPSAKYERNRTGPKGPSAADMLMVVRKHALAPDVLALLDAIVFNILACNTDAHAKNYSLMVTNGRPTSAPIYDVMCASVFDGITPNLAQSIDGKTRGDHLRRRHWTRFLQAAGFGAAPMLRRINALATRVLAELPSAQADVTAMAAGGAGLNEVVTAIRRRASMILEGLADPADRAD</sequence>
<dbReference type="AlphaFoldDB" id="A0A246K7B0"/>
<reference evidence="7 11" key="3">
    <citation type="submission" date="2020-12" db="EMBL/GenBank/DDBJ databases">
        <title>FDA dAtabase for Regulatory Grade micrObial Sequences (FDA-ARGOS): Supporting development and validation of Infectious Disease Dx tests.</title>
        <authorList>
            <person name="Kerrigan L."/>
            <person name="Long C."/>
            <person name="Tallon L."/>
            <person name="Sadzewicz L."/>
            <person name="Zhao X."/>
            <person name="Boylan J."/>
            <person name="Ott S."/>
            <person name="Bowen H."/>
            <person name="Vavikolanu K."/>
            <person name="Mehta A."/>
            <person name="Aluvathingal J."/>
            <person name="Nadendla S."/>
            <person name="Yan Y."/>
            <person name="Sichtig H."/>
        </authorList>
    </citation>
    <scope>NUCLEOTIDE SEQUENCE [LARGE SCALE GENOMIC DNA]</scope>
    <source>
        <strain evidence="7 11">FDAARGOS_1026</strain>
    </source>
</reference>
<dbReference type="InterPro" id="IPR012893">
    <property type="entry name" value="HipA-like_C"/>
</dbReference>
<proteinExistence type="inferred from homology"/>
<gene>
    <name evidence="8" type="primary">hipA_2</name>
    <name evidence="6" type="ORF">EQG53_13180</name>
    <name evidence="7" type="ORF">I6H83_09285</name>
    <name evidence="8" type="ORF">NCTC11165_02532</name>
</gene>
<dbReference type="EMBL" id="CP035093">
    <property type="protein sequence ID" value="QAT15223.1"/>
    <property type="molecule type" value="Genomic_DNA"/>
</dbReference>